<dbReference type="InterPro" id="IPR018531">
    <property type="entry name" value="DUF1993"/>
</dbReference>
<dbReference type="PANTHER" id="PTHR36922">
    <property type="entry name" value="BLL2446 PROTEIN"/>
    <property type="match status" value="1"/>
</dbReference>
<gene>
    <name evidence="1" type="ORF">LMH87_006008</name>
</gene>
<reference evidence="1" key="1">
    <citation type="journal article" date="2023" name="Access Microbiol">
        <title>De-novo genome assembly for Akanthomyces muscarius, a biocontrol agent of insect agricultural pests.</title>
        <authorList>
            <person name="Erdos Z."/>
            <person name="Studholme D.J."/>
            <person name="Raymond B."/>
            <person name="Sharma M."/>
        </authorList>
    </citation>
    <scope>NUCLEOTIDE SEQUENCE</scope>
    <source>
        <strain evidence="1">Ve6</strain>
    </source>
</reference>
<dbReference type="Gene3D" id="1.20.120.450">
    <property type="entry name" value="dinb family like domain"/>
    <property type="match status" value="1"/>
</dbReference>
<organism evidence="1 2">
    <name type="scientific">Akanthomyces muscarius</name>
    <name type="common">Entomopathogenic fungus</name>
    <name type="synonym">Lecanicillium muscarium</name>
    <dbReference type="NCBI Taxonomy" id="2231603"/>
    <lineage>
        <taxon>Eukaryota</taxon>
        <taxon>Fungi</taxon>
        <taxon>Dikarya</taxon>
        <taxon>Ascomycota</taxon>
        <taxon>Pezizomycotina</taxon>
        <taxon>Sordariomycetes</taxon>
        <taxon>Hypocreomycetidae</taxon>
        <taxon>Hypocreales</taxon>
        <taxon>Cordycipitaceae</taxon>
        <taxon>Akanthomyces</taxon>
    </lineage>
</organism>
<dbReference type="AlphaFoldDB" id="A0A9W8QPH0"/>
<evidence type="ECO:0000313" key="2">
    <source>
        <dbReference type="Proteomes" id="UP001144673"/>
    </source>
</evidence>
<dbReference type="Proteomes" id="UP001144673">
    <property type="component" value="Chromosome 1"/>
</dbReference>
<evidence type="ECO:0000313" key="1">
    <source>
        <dbReference type="EMBL" id="KAJ4164331.1"/>
    </source>
</evidence>
<dbReference type="InterPro" id="IPR034660">
    <property type="entry name" value="DinB/YfiT-like"/>
</dbReference>
<dbReference type="GeneID" id="80893167"/>
<dbReference type="SUPFAM" id="SSF109854">
    <property type="entry name" value="DinB/YfiT-like putative metalloenzymes"/>
    <property type="match status" value="1"/>
</dbReference>
<proteinExistence type="predicted"/>
<dbReference type="PANTHER" id="PTHR36922:SF1">
    <property type="entry name" value="DUF1993 DOMAIN-CONTAINING PROTEIN"/>
    <property type="match status" value="1"/>
</dbReference>
<comment type="caution">
    <text evidence="1">The sequence shown here is derived from an EMBL/GenBank/DDBJ whole genome shotgun (WGS) entry which is preliminary data.</text>
</comment>
<dbReference type="RefSeq" id="XP_056059246.1">
    <property type="nucleotide sequence ID" value="XM_056203828.1"/>
</dbReference>
<name>A0A9W8QPH0_AKAMU</name>
<protein>
    <submittedName>
        <fullName evidence="1">Uncharacterized protein</fullName>
    </submittedName>
</protein>
<dbReference type="KEGG" id="amus:LMH87_006008"/>
<dbReference type="EMBL" id="JAJHUN010000001">
    <property type="protein sequence ID" value="KAJ4164331.1"/>
    <property type="molecule type" value="Genomic_DNA"/>
</dbReference>
<dbReference type="Pfam" id="PF09351">
    <property type="entry name" value="DUF1993"/>
    <property type="match status" value="1"/>
</dbReference>
<keyword evidence="2" id="KW-1185">Reference proteome</keyword>
<accession>A0A9W8QPH0</accession>
<sequence>MVGPVLYEATVPYFRKALENQIKLLEKGQEWCKENGHDETKLSNGRLVEDMFPLPFHVTFCTYNAVQFLADLGATEATPEEITIEGLSVDELIARVERTLKVLDGVDANAFTAKEEGAIKIDLGNLSIERPALQYAQQIAGPSFWFHHGMVYSVLRVQGVPLEKRLFLSAF</sequence>